<dbReference type="EMBL" id="CP003338">
    <property type="protein sequence ID" value="AFC70734.1"/>
    <property type="molecule type" value="Genomic_DNA"/>
</dbReference>
<dbReference type="STRING" id="1105110.MC5_01710"/>
<evidence type="ECO:0000313" key="1">
    <source>
        <dbReference type="EMBL" id="AFC70734.1"/>
    </source>
</evidence>
<gene>
    <name evidence="1" type="ordered locus">MC5_01710</name>
</gene>
<proteinExistence type="predicted"/>
<reference evidence="2" key="1">
    <citation type="submission" date="2012-02" db="EMBL/GenBank/DDBJ databases">
        <title>Complete genome sequence of Rickettsia australis strain Cutlack.</title>
        <authorList>
            <person name="Johnson S.L."/>
            <person name="Munk A.C."/>
            <person name="Han S."/>
            <person name="Bruce D.C."/>
            <person name="Dasch G.A."/>
        </authorList>
    </citation>
    <scope>NUCLEOTIDE SEQUENCE [LARGE SCALE GENOMIC DNA]</scope>
    <source>
        <strain evidence="2">Cutlack</strain>
    </source>
</reference>
<evidence type="ECO:0000313" key="2">
    <source>
        <dbReference type="Proteomes" id="UP000007589"/>
    </source>
</evidence>
<sequence>MLTKNINATLIIELKSEFYIEKEANKVTGIDIKSCSKS</sequence>
<dbReference type="KEGG" id="rau:MC5_01710"/>
<dbReference type="HOGENOM" id="CLU_3375637_0_0_5"/>
<accession>H8K9L4</accession>
<name>H8K9L4_RICAC</name>
<protein>
    <submittedName>
        <fullName evidence="1">Uncharacterized protein</fullName>
    </submittedName>
</protein>
<dbReference type="Proteomes" id="UP000007589">
    <property type="component" value="Chromosome"/>
</dbReference>
<keyword evidence="2" id="KW-1185">Reference proteome</keyword>
<organism evidence="1 2">
    <name type="scientific">Rickettsia australis (strain Cutlack)</name>
    <dbReference type="NCBI Taxonomy" id="1105110"/>
    <lineage>
        <taxon>Bacteria</taxon>
        <taxon>Pseudomonadati</taxon>
        <taxon>Pseudomonadota</taxon>
        <taxon>Alphaproteobacteria</taxon>
        <taxon>Rickettsiales</taxon>
        <taxon>Rickettsiaceae</taxon>
        <taxon>Rickettsieae</taxon>
        <taxon>Rickettsia</taxon>
        <taxon>spotted fever group</taxon>
    </lineage>
</organism>
<dbReference type="AlphaFoldDB" id="H8K9L4"/>